<feature type="non-terminal residue" evidence="3">
    <location>
        <position position="149"/>
    </location>
</feature>
<evidence type="ECO:0000256" key="1">
    <source>
        <dbReference type="ARBA" id="ARBA00005429"/>
    </source>
</evidence>
<feature type="non-terminal residue" evidence="3">
    <location>
        <position position="1"/>
    </location>
</feature>
<dbReference type="PANTHER" id="PTHR14143">
    <property type="entry name" value="INTERFERON-INDUCIBLE GTPASE FAMILY MEMBER"/>
    <property type="match status" value="1"/>
</dbReference>
<dbReference type="GO" id="GO:0016020">
    <property type="term" value="C:membrane"/>
    <property type="evidence" value="ECO:0007669"/>
    <property type="project" value="InterPro"/>
</dbReference>
<dbReference type="eggNOG" id="ENOG502SV54">
    <property type="taxonomic scope" value="Eukaryota"/>
</dbReference>
<proteinExistence type="inferred from homology"/>
<dbReference type="EMBL" id="GG666623">
    <property type="protein sequence ID" value="EEN47948.1"/>
    <property type="molecule type" value="Genomic_DNA"/>
</dbReference>
<reference evidence="3" key="1">
    <citation type="journal article" date="2008" name="Nature">
        <title>The amphioxus genome and the evolution of the chordate karyotype.</title>
        <authorList>
            <consortium name="US DOE Joint Genome Institute (JGI-PGF)"/>
            <person name="Putnam N.H."/>
            <person name="Butts T."/>
            <person name="Ferrier D.E.K."/>
            <person name="Furlong R.F."/>
            <person name="Hellsten U."/>
            <person name="Kawashima T."/>
            <person name="Robinson-Rechavi M."/>
            <person name="Shoguchi E."/>
            <person name="Terry A."/>
            <person name="Yu J.-K."/>
            <person name="Benito-Gutierrez E.L."/>
            <person name="Dubchak I."/>
            <person name="Garcia-Fernandez J."/>
            <person name="Gibson-Brown J.J."/>
            <person name="Grigoriev I.V."/>
            <person name="Horton A.C."/>
            <person name="de Jong P.J."/>
            <person name="Jurka J."/>
            <person name="Kapitonov V.V."/>
            <person name="Kohara Y."/>
            <person name="Kuroki Y."/>
            <person name="Lindquist E."/>
            <person name="Lucas S."/>
            <person name="Osoegawa K."/>
            <person name="Pennacchio L.A."/>
            <person name="Salamov A.A."/>
            <person name="Satou Y."/>
            <person name="Sauka-Spengler T."/>
            <person name="Schmutz J."/>
            <person name="Shin-I T."/>
            <person name="Toyoda A."/>
            <person name="Bronner-Fraser M."/>
            <person name="Fujiyama A."/>
            <person name="Holland L.Z."/>
            <person name="Holland P.W.H."/>
            <person name="Satoh N."/>
            <person name="Rokhsar D.S."/>
        </authorList>
    </citation>
    <scope>NUCLEOTIDE SEQUENCE [LARGE SCALE GENOMIC DNA]</scope>
    <source>
        <strain evidence="3">S238N-H82</strain>
        <tissue evidence="3">Testes</tissue>
    </source>
</reference>
<dbReference type="InterPro" id="IPR027417">
    <property type="entry name" value="P-loop_NTPase"/>
</dbReference>
<feature type="domain" description="IRG-type G" evidence="2">
    <location>
        <begin position="1"/>
        <end position="149"/>
    </location>
</feature>
<accession>C3ZHF3</accession>
<evidence type="ECO:0000259" key="2">
    <source>
        <dbReference type="PROSITE" id="PS51716"/>
    </source>
</evidence>
<dbReference type="InterPro" id="IPR007743">
    <property type="entry name" value="Immunity-related_GTPase-like"/>
</dbReference>
<sequence length="149" mass="16362">VKIGIVGDAGAGKSTFINSFRGLSPDDVGAAKVSAFGHATTESESYDVPGKAVVLTDFPGVLFKPKMEASSTDIDGTEKVIFNTSSYLDPNKAKMQECDFFLIFMPNRPGNNVVWIAKEVRKMGKRLLFVRSQADEDIERARHDNPKDF</sequence>
<dbReference type="SUPFAM" id="SSF52540">
    <property type="entry name" value="P-loop containing nucleoside triphosphate hydrolases"/>
    <property type="match status" value="1"/>
</dbReference>
<dbReference type="PROSITE" id="PS51716">
    <property type="entry name" value="G_IRG"/>
    <property type="match status" value="1"/>
</dbReference>
<dbReference type="Pfam" id="PF05049">
    <property type="entry name" value="IIGP"/>
    <property type="match status" value="1"/>
</dbReference>
<dbReference type="GO" id="GO:0005525">
    <property type="term" value="F:GTP binding"/>
    <property type="evidence" value="ECO:0007669"/>
    <property type="project" value="InterPro"/>
</dbReference>
<gene>
    <name evidence="3" type="ORF">BRAFLDRAFT_220991</name>
</gene>
<evidence type="ECO:0000313" key="3">
    <source>
        <dbReference type="EMBL" id="EEN47948.1"/>
    </source>
</evidence>
<dbReference type="InParanoid" id="C3ZHF3"/>
<organism>
    <name type="scientific">Branchiostoma floridae</name>
    <name type="common">Florida lancelet</name>
    <name type="synonym">Amphioxus</name>
    <dbReference type="NCBI Taxonomy" id="7739"/>
    <lineage>
        <taxon>Eukaryota</taxon>
        <taxon>Metazoa</taxon>
        <taxon>Chordata</taxon>
        <taxon>Cephalochordata</taxon>
        <taxon>Leptocardii</taxon>
        <taxon>Amphioxiformes</taxon>
        <taxon>Branchiostomatidae</taxon>
        <taxon>Branchiostoma</taxon>
    </lineage>
</organism>
<dbReference type="InterPro" id="IPR030385">
    <property type="entry name" value="G_IRG_dom"/>
</dbReference>
<dbReference type="AlphaFoldDB" id="C3ZHF3"/>
<dbReference type="PANTHER" id="PTHR14143:SF1">
    <property type="entry name" value="IRG-TYPE G DOMAIN-CONTAINING PROTEIN"/>
    <property type="match status" value="1"/>
</dbReference>
<name>C3ZHF3_BRAFL</name>
<comment type="similarity">
    <text evidence="1">Belongs to the TRAFAC class dynamin-like GTPase superfamily. IRG family.</text>
</comment>
<dbReference type="Gene3D" id="3.40.50.300">
    <property type="entry name" value="P-loop containing nucleotide triphosphate hydrolases"/>
    <property type="match status" value="1"/>
</dbReference>
<protein>
    <recommendedName>
        <fullName evidence="2">IRG-type G domain-containing protein</fullName>
    </recommendedName>
</protein>